<reference evidence="1 2" key="1">
    <citation type="submission" date="2021-03" db="EMBL/GenBank/DDBJ databases">
        <title>Genomic Encyclopedia of Type Strains, Phase IV (KMG-IV): sequencing the most valuable type-strain genomes for metagenomic binning, comparative biology and taxonomic classification.</title>
        <authorList>
            <person name="Goeker M."/>
        </authorList>
    </citation>
    <scope>NUCLEOTIDE SEQUENCE [LARGE SCALE GENOMIC DNA]</scope>
    <source>
        <strain evidence="1 2">DSM 1289</strain>
    </source>
</reference>
<accession>A0ABS4EAW3</accession>
<organism evidence="1 2">
    <name type="scientific">Metaclostridioides mangenotii</name>
    <dbReference type="NCBI Taxonomy" id="1540"/>
    <lineage>
        <taxon>Bacteria</taxon>
        <taxon>Bacillati</taxon>
        <taxon>Bacillota</taxon>
        <taxon>Clostridia</taxon>
        <taxon>Peptostreptococcales</taxon>
        <taxon>Peptostreptococcaceae</taxon>
        <taxon>Metaclostridioides</taxon>
    </lineage>
</organism>
<protein>
    <submittedName>
        <fullName evidence="1">Uncharacterized protein</fullName>
    </submittedName>
</protein>
<sequence>MKKILITIFVILIMILGVTGYYFKQNKLINGKNENSIKKYLYNTLIPKTEDINIIDTVEIEDSKIVGFLNNKGLGVVAFDKDKKGNYTTGRDGIFETIDKKHVKVSAFSVRYGDSSKSSYVIISDGKDVGRVELVVNEKKSYSKKVKLSEPSMVIFTDNELSKLSTSRDIKFKFFNSDGTLIEDYTLNYCNHSTGVIQISMGDR</sequence>
<name>A0ABS4EAW3_9FIRM</name>
<dbReference type="EMBL" id="JAGGJX010000002">
    <property type="protein sequence ID" value="MBP1855086.1"/>
    <property type="molecule type" value="Genomic_DNA"/>
</dbReference>
<proteinExistence type="predicted"/>
<gene>
    <name evidence="1" type="ORF">J2Z43_001479</name>
</gene>
<dbReference type="RefSeq" id="WP_209456555.1">
    <property type="nucleotide sequence ID" value="NZ_BAAACS010000002.1"/>
</dbReference>
<keyword evidence="2" id="KW-1185">Reference proteome</keyword>
<dbReference type="Proteomes" id="UP000767291">
    <property type="component" value="Unassembled WGS sequence"/>
</dbReference>
<evidence type="ECO:0000313" key="1">
    <source>
        <dbReference type="EMBL" id="MBP1855086.1"/>
    </source>
</evidence>
<comment type="caution">
    <text evidence="1">The sequence shown here is derived from an EMBL/GenBank/DDBJ whole genome shotgun (WGS) entry which is preliminary data.</text>
</comment>
<evidence type="ECO:0000313" key="2">
    <source>
        <dbReference type="Proteomes" id="UP000767291"/>
    </source>
</evidence>